<dbReference type="Pfam" id="PF10239">
    <property type="entry name" value="DUF2465"/>
    <property type="match status" value="1"/>
</dbReference>
<dbReference type="eggNOG" id="KOG3973">
    <property type="taxonomic scope" value="Eukaryota"/>
</dbReference>
<evidence type="ECO:0000256" key="2">
    <source>
        <dbReference type="SAM" id="MobiDB-lite"/>
    </source>
</evidence>
<protein>
    <submittedName>
        <fullName evidence="3">Protein FAM98A</fullName>
    </submittedName>
</protein>
<feature type="compositionally biased region" description="Gly residues" evidence="2">
    <location>
        <begin position="320"/>
        <end position="370"/>
    </location>
</feature>
<sequence length="1179" mass="128711">MDSGWMAGLKYQGNECADIATFSLPASAITRNLCQIYGTSCSVEAVSPDSQCNKTGDANSSCMETFCMELSDFLREYGFPYMRVIERPISERFGSLNDRIVTLRFLCAELIIARKGKQKSNRSQITANLTDYLKRACLALNLSRPPPDIDASKLLSLLHKSVTEAISSAPPNYLGKPILPLKGLSEKQWSSVCRIGQILDAEYTSRRETLIKRADCTVQSFKWSDRAKSKLEEIEVAYGPLRASMQASPWGDVVPHLLAARNIQLLSLEKTSGSTAREFTSCPLNRILMAGQVPDRGGRTWEVEAPPPEMPAFQKRRAGGGRGGGRGRGGGGRDGYSSGDGSGGARGGRGGAGGGRGGAGGGRGGAGGGVCSESFGARPPSGISFGAQDIQNLVQNDISFQPQFFIGRGGRGHGRNKPEIRDGFADCQDDDDERRCTDPSERNVSCPNETLYCREDAKCLPLGDADHSLDDHSTTVKDAEYTETISNYTENEPKSNREKPEDDFFGIDVLEATITALAKEEEMTDIKGRADVWKTTRPSEETLTTEGFRSSDYNSTGEDETSKIKENSDQAVIDASMIEESIVNTTKVPIDTGSSQPIAGDEELDLNLHSVTEEQSTLLNEAINENSTGEKKELALMTLLESVNDLLKIEQEIHKSAIGGRVELSNAGNSDSSHTPEEGDSRKNYTDVLTEPPAKLLEEPVKIPYTTQSNLAESTSVPCILLCKINGSEAGSLNNSELGFALSTHNSTESADAADGLTLKKADIPSIIVRRQEVEGEIAFPPLWIAHVSSGSFFLCYGILLADDSPSRWVLIPASCGRYLQSSTMLVHFGAGIDNYEIVARVDQGEFGQDVRNRFSLLQLNSSENIKHFIPQGIALTSSNNDTKTTCKLLAPRHGYIYSFQLQNVATEDLTVCSHKYGIDITQHTMCFSQNLCLRSGLGGILMCTNSTLGFYIEGADCYQGQIGWPVLVAVVTDDVLKWIWITTSKLSSVCGFARNNGESFPWFTYFNLTKQPGGLCLGAYTQNDTFPLITSVRCLRQCLQAMNSMGEGCVLESVWSDNSWGELCAAKNIVQRALAAVLPWRQCLVAHLVSPNKKGVRFERVRVSTFNDCAGERFYSPFMVEQCLCISAVGAELNCSTWGEAGLVQCQRATDGLWEFVGVTQACFRTPLRRWFMRAMEL</sequence>
<dbReference type="InterPro" id="IPR009003">
    <property type="entry name" value="Peptidase_S1_PA"/>
</dbReference>
<evidence type="ECO:0000313" key="4">
    <source>
        <dbReference type="Proteomes" id="UP000017246"/>
    </source>
</evidence>
<feature type="compositionally biased region" description="Polar residues" evidence="2">
    <location>
        <begin position="541"/>
        <end position="556"/>
    </location>
</feature>
<dbReference type="OMA" id="TWEVEAP"/>
<proteinExistence type="inferred from homology"/>
<reference evidence="3" key="1">
    <citation type="journal article" date="2013" name="Nature">
        <title>The genomes of four tapeworm species reveal adaptations to parasitism.</title>
        <authorList>
            <person name="Tsai I.J."/>
            <person name="Zarowiecki M."/>
            <person name="Holroyd N."/>
            <person name="Garciarrubio A."/>
            <person name="Sanchez-Flores A."/>
            <person name="Brooks K.L."/>
            <person name="Tracey A."/>
            <person name="Bobes R.J."/>
            <person name="Fragoso G."/>
            <person name="Sciutto E."/>
            <person name="Aslett M."/>
            <person name="Beasley H."/>
            <person name="Bennett H.M."/>
            <person name="Cai J."/>
            <person name="Camicia F."/>
            <person name="Clark R."/>
            <person name="Cucher M."/>
            <person name="De Silva N."/>
            <person name="Day T.A."/>
            <person name="Deplazes P."/>
            <person name="Estrada K."/>
            <person name="Fernandez C."/>
            <person name="Holland P.W."/>
            <person name="Hou J."/>
            <person name="Hu S."/>
            <person name="Huckvale T."/>
            <person name="Hung S.S."/>
            <person name="Kamenetzky L."/>
            <person name="Keane J.A."/>
            <person name="Kiss F."/>
            <person name="Koziol U."/>
            <person name="Lambert O."/>
            <person name="Liu K."/>
            <person name="Luo X."/>
            <person name="Luo Y."/>
            <person name="Macchiaroli N."/>
            <person name="Nichol S."/>
            <person name="Paps J."/>
            <person name="Parkinson J."/>
            <person name="Pouchkina-Stantcheva N."/>
            <person name="Riddiford N."/>
            <person name="Rosenzvit M."/>
            <person name="Salinas G."/>
            <person name="Wasmuth J.D."/>
            <person name="Zamanian M."/>
            <person name="Zheng Y."/>
            <person name="Cai X."/>
            <person name="Soberon X."/>
            <person name="Olson P.D."/>
            <person name="Laclette J.P."/>
            <person name="Brehm K."/>
            <person name="Berriman M."/>
            <person name="Garciarrubio A."/>
            <person name="Bobes R.J."/>
            <person name="Fragoso G."/>
            <person name="Sanchez-Flores A."/>
            <person name="Estrada K."/>
            <person name="Cevallos M.A."/>
            <person name="Morett E."/>
            <person name="Gonzalez V."/>
            <person name="Portillo T."/>
            <person name="Ochoa-Leyva A."/>
            <person name="Jose M.V."/>
            <person name="Sciutto E."/>
            <person name="Landa A."/>
            <person name="Jimenez L."/>
            <person name="Valdes V."/>
            <person name="Carrero J.C."/>
            <person name="Larralde C."/>
            <person name="Morales-Montor J."/>
            <person name="Limon-Lason J."/>
            <person name="Soberon X."/>
            <person name="Laclette J.P."/>
        </authorList>
    </citation>
    <scope>NUCLEOTIDE SEQUENCE [LARGE SCALE GENOMIC DNA]</scope>
</reference>
<reference evidence="3" key="2">
    <citation type="submission" date="2015-11" db="EMBL/GenBank/DDBJ databases">
        <authorList>
            <person name="Zhang Y."/>
            <person name="Guo Z."/>
        </authorList>
    </citation>
    <scope>NUCLEOTIDE SEQUENCE</scope>
</reference>
<dbReference type="SUPFAM" id="SSF50494">
    <property type="entry name" value="Trypsin-like serine proteases"/>
    <property type="match status" value="1"/>
</dbReference>
<name>A0A068Y4J4_ECHMU</name>
<dbReference type="EMBL" id="LN902843">
    <property type="protein sequence ID" value="CDS37105.1"/>
    <property type="molecule type" value="Genomic_DNA"/>
</dbReference>
<feature type="region of interest" description="Disordered" evidence="2">
    <location>
        <begin position="298"/>
        <end position="373"/>
    </location>
</feature>
<comment type="similarity">
    <text evidence="1">Belongs to the FAM98 family.</text>
</comment>
<dbReference type="OrthoDB" id="6268881at2759"/>
<dbReference type="PANTHER" id="PTHR31353:SF1">
    <property type="entry name" value="PROTEIN FAM98B"/>
    <property type="match status" value="1"/>
</dbReference>
<evidence type="ECO:0000256" key="1">
    <source>
        <dbReference type="ARBA" id="ARBA00007218"/>
    </source>
</evidence>
<dbReference type="PANTHER" id="PTHR31353">
    <property type="entry name" value="FAM98"/>
    <property type="match status" value="1"/>
</dbReference>
<dbReference type="GO" id="GO:0072669">
    <property type="term" value="C:tRNA-splicing ligase complex"/>
    <property type="evidence" value="ECO:0007669"/>
    <property type="project" value="TreeGrafter"/>
</dbReference>
<accession>A0A068Y4J4</accession>
<dbReference type="Proteomes" id="UP000017246">
    <property type="component" value="Unassembled WGS sequence"/>
</dbReference>
<organism evidence="3 4">
    <name type="scientific">Echinococcus multilocularis</name>
    <name type="common">Fox tapeworm</name>
    <dbReference type="NCBI Taxonomy" id="6211"/>
    <lineage>
        <taxon>Eukaryota</taxon>
        <taxon>Metazoa</taxon>
        <taxon>Spiralia</taxon>
        <taxon>Lophotrochozoa</taxon>
        <taxon>Platyhelminthes</taxon>
        <taxon>Cestoda</taxon>
        <taxon>Eucestoda</taxon>
        <taxon>Cyclophyllidea</taxon>
        <taxon>Taeniidae</taxon>
        <taxon>Echinococcus</taxon>
    </lineage>
</organism>
<feature type="compositionally biased region" description="Basic and acidic residues" evidence="2">
    <location>
        <begin position="674"/>
        <end position="685"/>
    </location>
</feature>
<feature type="region of interest" description="Disordered" evidence="2">
    <location>
        <begin position="540"/>
        <end position="565"/>
    </location>
</feature>
<feature type="region of interest" description="Disordered" evidence="2">
    <location>
        <begin position="409"/>
        <end position="443"/>
    </location>
</feature>
<dbReference type="STRING" id="6211.A0A068Y4J4"/>
<dbReference type="AlphaFoldDB" id="A0A068Y4J4"/>
<dbReference type="InterPro" id="IPR018797">
    <property type="entry name" value="FAM98"/>
</dbReference>
<keyword evidence="4" id="KW-1185">Reference proteome</keyword>
<evidence type="ECO:0000313" key="3">
    <source>
        <dbReference type="EMBL" id="CDS37105.1"/>
    </source>
</evidence>
<gene>
    <name evidence="3" type="ORF">EmuJ_000433700</name>
</gene>
<feature type="region of interest" description="Disordered" evidence="2">
    <location>
        <begin position="663"/>
        <end position="686"/>
    </location>
</feature>